<accession>A0A0B9AU15</accession>
<dbReference type="AlphaFoldDB" id="A0A0B9AU15"/>
<gene>
    <name evidence="1" type="ORF">AE0388_1811</name>
</gene>
<reference evidence="1 2" key="1">
    <citation type="submission" date="2014-11" db="EMBL/GenBank/DDBJ databases">
        <title>Draft Genome Sequence of Brevibacterium linens AE038-8.</title>
        <authorList>
            <person name="Maizel D."/>
            <person name="Utturkar S.M."/>
            <person name="Brown S.D."/>
            <person name="Ferrero M."/>
            <person name="Rosen B.P."/>
        </authorList>
    </citation>
    <scope>NUCLEOTIDE SEQUENCE [LARGE SCALE GENOMIC DNA]</scope>
    <source>
        <strain evidence="1 2">AE038-8</strain>
    </source>
</reference>
<dbReference type="PATRIC" id="fig|1703.6.peg.1694"/>
<keyword evidence="2" id="KW-1185">Reference proteome</keyword>
<sequence>MHHLNALLLHRQFESALLLAEIATRCAHTMEQALGETISEISLDHSEVLIHALKRQGWVLRSNCTTTGDFISRTQG</sequence>
<evidence type="ECO:0000313" key="2">
    <source>
        <dbReference type="Proteomes" id="UP000031488"/>
    </source>
</evidence>
<protein>
    <submittedName>
        <fullName evidence="1">Uncharacterized protein</fullName>
    </submittedName>
</protein>
<evidence type="ECO:0000313" key="1">
    <source>
        <dbReference type="EMBL" id="KHS52828.1"/>
    </source>
</evidence>
<organism evidence="1 2">
    <name type="scientific">Brevibacterium linens</name>
    <dbReference type="NCBI Taxonomy" id="1703"/>
    <lineage>
        <taxon>Bacteria</taxon>
        <taxon>Bacillati</taxon>
        <taxon>Actinomycetota</taxon>
        <taxon>Actinomycetes</taxon>
        <taxon>Micrococcales</taxon>
        <taxon>Brevibacteriaceae</taxon>
        <taxon>Brevibacterium</taxon>
    </lineage>
</organism>
<comment type="caution">
    <text evidence="1">The sequence shown here is derived from an EMBL/GenBank/DDBJ whole genome shotgun (WGS) entry which is preliminary data.</text>
</comment>
<name>A0A0B9AU15_BRELN</name>
<dbReference type="Proteomes" id="UP000031488">
    <property type="component" value="Unassembled WGS sequence"/>
</dbReference>
<proteinExistence type="predicted"/>
<dbReference type="EMBL" id="JTJZ01000018">
    <property type="protein sequence ID" value="KHS52828.1"/>
    <property type="molecule type" value="Genomic_DNA"/>
</dbReference>